<dbReference type="SUPFAM" id="SSF47923">
    <property type="entry name" value="Ypt/Rab-GAP domain of gyp1p"/>
    <property type="match status" value="2"/>
</dbReference>
<reference evidence="3" key="1">
    <citation type="submission" date="2021-02" db="EMBL/GenBank/DDBJ databases">
        <authorList>
            <person name="Dougan E. K."/>
            <person name="Rhodes N."/>
            <person name="Thang M."/>
            <person name="Chan C."/>
        </authorList>
    </citation>
    <scope>NUCLEOTIDE SEQUENCE</scope>
</reference>
<evidence type="ECO:0000259" key="2">
    <source>
        <dbReference type="PROSITE" id="PS50086"/>
    </source>
</evidence>
<feature type="compositionally biased region" description="Basic and acidic residues" evidence="1">
    <location>
        <begin position="55"/>
        <end position="67"/>
    </location>
</feature>
<dbReference type="GO" id="GO:0005096">
    <property type="term" value="F:GTPase activator activity"/>
    <property type="evidence" value="ECO:0007669"/>
    <property type="project" value="TreeGrafter"/>
</dbReference>
<name>A0A813I2L9_POLGL</name>
<dbReference type="SMART" id="SM00164">
    <property type="entry name" value="TBC"/>
    <property type="match status" value="1"/>
</dbReference>
<dbReference type="PANTHER" id="PTHR22957">
    <property type="entry name" value="TBC1 DOMAIN FAMILY MEMBER GTPASE-ACTIVATING PROTEIN"/>
    <property type="match status" value="1"/>
</dbReference>
<sequence length="367" mass="39819">MDAARGIAFLHGCPEAARPKLWRTLLGPGAQEDAAALQERRSAYRELRSRMVADMPHVQERSEDKSEGSSSSTATAKVFRSEVEADARAVWRGEAFVERQEVVEAVTSVVLTHAWRASRYVTGSCDLAALVLFALGGGSFSSLEPEAEADAFWCFSQLMAEVQDSLAGEGLATQARRCHELLRAFDPPLADLLADAGLGALPAMRLGAVLLTRSGLSLAQCARIWDSLLADPRRFEFCDYVVVALLLLNRGELLQRADVGGIAETIIAAPQSAKLETLLRIAYAVCAFERRCVQKTGVWLETGLFVPFECSPCCPGVEVTSTNTALVLDWQGHLISQLAIDLMCFASALKPMRLSSQVEQLTRATTA</sequence>
<dbReference type="InterPro" id="IPR035969">
    <property type="entry name" value="Rab-GAP_TBC_sf"/>
</dbReference>
<dbReference type="GO" id="GO:0006886">
    <property type="term" value="P:intracellular protein transport"/>
    <property type="evidence" value="ECO:0007669"/>
    <property type="project" value="TreeGrafter"/>
</dbReference>
<dbReference type="Gene3D" id="1.10.8.270">
    <property type="entry name" value="putative rabgap domain of human tbc1 domain family member 14 like domains"/>
    <property type="match status" value="1"/>
</dbReference>
<evidence type="ECO:0000313" key="4">
    <source>
        <dbReference type="Proteomes" id="UP000626109"/>
    </source>
</evidence>
<dbReference type="Proteomes" id="UP000626109">
    <property type="component" value="Unassembled WGS sequence"/>
</dbReference>
<dbReference type="EMBL" id="CAJNNW010003195">
    <property type="protein sequence ID" value="CAE8645154.1"/>
    <property type="molecule type" value="Genomic_DNA"/>
</dbReference>
<gene>
    <name evidence="3" type="ORF">PGLA2088_LOCUS3662</name>
</gene>
<protein>
    <recommendedName>
        <fullName evidence="2">Rab-GAP TBC domain-containing protein</fullName>
    </recommendedName>
</protein>
<feature type="domain" description="Rab-GAP TBC" evidence="2">
    <location>
        <begin position="12"/>
        <end position="232"/>
    </location>
</feature>
<evidence type="ECO:0000313" key="3">
    <source>
        <dbReference type="EMBL" id="CAE8645154.1"/>
    </source>
</evidence>
<dbReference type="Gene3D" id="1.10.472.80">
    <property type="entry name" value="Ypt/Rab-GAP domain of gyp1p, domain 3"/>
    <property type="match status" value="1"/>
</dbReference>
<organism evidence="3 4">
    <name type="scientific">Polarella glacialis</name>
    <name type="common">Dinoflagellate</name>
    <dbReference type="NCBI Taxonomy" id="89957"/>
    <lineage>
        <taxon>Eukaryota</taxon>
        <taxon>Sar</taxon>
        <taxon>Alveolata</taxon>
        <taxon>Dinophyceae</taxon>
        <taxon>Suessiales</taxon>
        <taxon>Suessiaceae</taxon>
        <taxon>Polarella</taxon>
    </lineage>
</organism>
<comment type="caution">
    <text evidence="3">The sequence shown here is derived from an EMBL/GenBank/DDBJ whole genome shotgun (WGS) entry which is preliminary data.</text>
</comment>
<proteinExistence type="predicted"/>
<dbReference type="PROSITE" id="PS50086">
    <property type="entry name" value="TBC_RABGAP"/>
    <property type="match status" value="1"/>
</dbReference>
<feature type="region of interest" description="Disordered" evidence="1">
    <location>
        <begin position="55"/>
        <end position="75"/>
    </location>
</feature>
<dbReference type="InterPro" id="IPR000195">
    <property type="entry name" value="Rab-GAP-TBC_dom"/>
</dbReference>
<dbReference type="Pfam" id="PF00566">
    <property type="entry name" value="RabGAP-TBC"/>
    <property type="match status" value="1"/>
</dbReference>
<dbReference type="PANTHER" id="PTHR22957:SF27">
    <property type="entry name" value="TBC1 DOMAIN FAMILY MEMBER 13"/>
    <property type="match status" value="1"/>
</dbReference>
<accession>A0A813I2L9</accession>
<dbReference type="AlphaFoldDB" id="A0A813I2L9"/>
<evidence type="ECO:0000256" key="1">
    <source>
        <dbReference type="SAM" id="MobiDB-lite"/>
    </source>
</evidence>